<evidence type="ECO:0000256" key="5">
    <source>
        <dbReference type="ARBA" id="ARBA00023242"/>
    </source>
</evidence>
<protein>
    <recommendedName>
        <fullName evidence="7">MBD domain-containing protein</fullName>
    </recommendedName>
</protein>
<feature type="domain" description="MBD" evidence="7">
    <location>
        <begin position="10"/>
        <end position="80"/>
    </location>
</feature>
<gene>
    <name evidence="8" type="ORF">K2173_017742</name>
</gene>
<keyword evidence="3" id="KW-0238">DNA-binding</keyword>
<evidence type="ECO:0000313" key="8">
    <source>
        <dbReference type="EMBL" id="KAJ8753168.1"/>
    </source>
</evidence>
<comment type="subcellular location">
    <subcellularLocation>
        <location evidence="1">Nucleus</location>
    </subcellularLocation>
</comment>
<sequence>MASSVEASAKEEALSVDLPAPSGWKKKFTPKKSGAGKKSEVTFTAPTGEEITNRRQLDQYLKAHPGGPSASEFNWSTGETPRRSARISGKAKVAPTPETERPKKRSKKSSGSQTENKETGTASEGTDQTNDIQKETGTAPEGTDQTKDIQKHEDEKAKKDDGEAEKDAEKESQGEDKDAEKESQGEDKDAEKEKQDENKDEVEHTCTKTGGSSEEAQVGEVVIVSKNTADEKLEAEPGSKEGKADDCEVSQNERAKVEDEHLEGKNELEEVEAGKEHNSVDEQKVVTATDEQKEEIVTEDNKKHASTIPEGETKDKESLNVDDKKPDIKVITEVNEIQGEVVENGNNGNPSKHSP</sequence>
<evidence type="ECO:0000256" key="6">
    <source>
        <dbReference type="SAM" id="MobiDB-lite"/>
    </source>
</evidence>
<proteinExistence type="predicted"/>
<dbReference type="PROSITE" id="PS50982">
    <property type="entry name" value="MBD"/>
    <property type="match status" value="1"/>
</dbReference>
<feature type="compositionally biased region" description="Low complexity" evidence="6">
    <location>
        <begin position="333"/>
        <end position="349"/>
    </location>
</feature>
<feature type="compositionally biased region" description="Polar residues" evidence="6">
    <location>
        <begin position="119"/>
        <end position="131"/>
    </location>
</feature>
<dbReference type="AlphaFoldDB" id="A0AAV8SMI7"/>
<evidence type="ECO:0000256" key="1">
    <source>
        <dbReference type="ARBA" id="ARBA00004123"/>
    </source>
</evidence>
<dbReference type="Proteomes" id="UP001159364">
    <property type="component" value="Linkage Group LG10"/>
</dbReference>
<dbReference type="GO" id="GO:0003677">
    <property type="term" value="F:DNA binding"/>
    <property type="evidence" value="ECO:0007669"/>
    <property type="project" value="UniProtKB-KW"/>
</dbReference>
<dbReference type="SUPFAM" id="SSF54171">
    <property type="entry name" value="DNA-binding domain"/>
    <property type="match status" value="1"/>
</dbReference>
<feature type="region of interest" description="Disordered" evidence="6">
    <location>
        <begin position="1"/>
        <end position="355"/>
    </location>
</feature>
<keyword evidence="4" id="KW-0804">Transcription</keyword>
<reference evidence="8 9" key="1">
    <citation type="submission" date="2021-09" db="EMBL/GenBank/DDBJ databases">
        <title>Genomic insights and catalytic innovation underlie evolution of tropane alkaloids biosynthesis.</title>
        <authorList>
            <person name="Wang Y.-J."/>
            <person name="Tian T."/>
            <person name="Huang J.-P."/>
            <person name="Huang S.-X."/>
        </authorList>
    </citation>
    <scope>NUCLEOTIDE SEQUENCE [LARGE SCALE GENOMIC DNA]</scope>
    <source>
        <strain evidence="8">KIB-2018</strain>
        <tissue evidence="8">Leaf</tissue>
    </source>
</reference>
<evidence type="ECO:0000256" key="4">
    <source>
        <dbReference type="ARBA" id="ARBA00023163"/>
    </source>
</evidence>
<dbReference type="InterPro" id="IPR001739">
    <property type="entry name" value="Methyl_CpG_DNA-bd"/>
</dbReference>
<evidence type="ECO:0000256" key="3">
    <source>
        <dbReference type="ARBA" id="ARBA00023125"/>
    </source>
</evidence>
<dbReference type="PANTHER" id="PTHR33729">
    <property type="entry name" value="METHYL-CPG BINDING DOMAIN CONTAINING PROTEIN, EXPRESSED"/>
    <property type="match status" value="1"/>
</dbReference>
<feature type="compositionally biased region" description="Basic and acidic residues" evidence="6">
    <location>
        <begin position="311"/>
        <end position="330"/>
    </location>
</feature>
<evidence type="ECO:0000259" key="7">
    <source>
        <dbReference type="PROSITE" id="PS50982"/>
    </source>
</evidence>
<name>A0AAV8SMI7_9ROSI</name>
<organism evidence="8 9">
    <name type="scientific">Erythroxylum novogranatense</name>
    <dbReference type="NCBI Taxonomy" id="1862640"/>
    <lineage>
        <taxon>Eukaryota</taxon>
        <taxon>Viridiplantae</taxon>
        <taxon>Streptophyta</taxon>
        <taxon>Embryophyta</taxon>
        <taxon>Tracheophyta</taxon>
        <taxon>Spermatophyta</taxon>
        <taxon>Magnoliopsida</taxon>
        <taxon>eudicotyledons</taxon>
        <taxon>Gunneridae</taxon>
        <taxon>Pentapetalae</taxon>
        <taxon>rosids</taxon>
        <taxon>fabids</taxon>
        <taxon>Malpighiales</taxon>
        <taxon>Erythroxylaceae</taxon>
        <taxon>Erythroxylum</taxon>
    </lineage>
</organism>
<evidence type="ECO:0000256" key="2">
    <source>
        <dbReference type="ARBA" id="ARBA00023015"/>
    </source>
</evidence>
<feature type="compositionally biased region" description="Basic and acidic residues" evidence="6">
    <location>
        <begin position="228"/>
        <end position="303"/>
    </location>
</feature>
<dbReference type="InterPro" id="IPR016177">
    <property type="entry name" value="DNA-bd_dom_sf"/>
</dbReference>
<feature type="compositionally biased region" description="Basic and acidic residues" evidence="6">
    <location>
        <begin position="144"/>
        <end position="206"/>
    </location>
</feature>
<keyword evidence="2" id="KW-0805">Transcription regulation</keyword>
<dbReference type="InterPro" id="IPR039622">
    <property type="entry name" value="MBD10/11"/>
</dbReference>
<dbReference type="EMBL" id="JAIWQS010000010">
    <property type="protein sequence ID" value="KAJ8753168.1"/>
    <property type="molecule type" value="Genomic_DNA"/>
</dbReference>
<dbReference type="PANTHER" id="PTHR33729:SF6">
    <property type="entry name" value="METHYL-CPG-BINDING DOMAIN-CONTAINING PROTEIN 11"/>
    <property type="match status" value="1"/>
</dbReference>
<evidence type="ECO:0000313" key="9">
    <source>
        <dbReference type="Proteomes" id="UP001159364"/>
    </source>
</evidence>
<keyword evidence="9" id="KW-1185">Reference proteome</keyword>
<keyword evidence="5" id="KW-0539">Nucleus</keyword>
<dbReference type="GO" id="GO:0005634">
    <property type="term" value="C:nucleus"/>
    <property type="evidence" value="ECO:0007669"/>
    <property type="project" value="UniProtKB-SubCell"/>
</dbReference>
<dbReference type="Pfam" id="PF01429">
    <property type="entry name" value="MBD"/>
    <property type="match status" value="1"/>
</dbReference>
<comment type="caution">
    <text evidence="8">The sequence shown here is derived from an EMBL/GenBank/DDBJ whole genome shotgun (WGS) entry which is preliminary data.</text>
</comment>
<accession>A0AAV8SMI7</accession>
<dbReference type="Gene3D" id="3.30.890.10">
    <property type="entry name" value="Methyl-cpg-binding Protein 2, Chain A"/>
    <property type="match status" value="1"/>
</dbReference>